<dbReference type="PANTHER" id="PTHR10644">
    <property type="entry name" value="DNA REPAIR/RNA PROCESSING CPSF FAMILY"/>
    <property type="match status" value="1"/>
</dbReference>
<keyword evidence="5" id="KW-0539">Nucleus</keyword>
<evidence type="ECO:0000259" key="8">
    <source>
        <dbReference type="Pfam" id="PF03178"/>
    </source>
</evidence>
<dbReference type="SUPFAM" id="SSF69322">
    <property type="entry name" value="Tricorn protease domain 2"/>
    <property type="match status" value="1"/>
</dbReference>
<gene>
    <name evidence="11" type="ORF">BXYJ_LOCUS1684</name>
</gene>
<keyword evidence="7" id="KW-0175">Coiled coil</keyword>
<evidence type="ECO:0000256" key="2">
    <source>
        <dbReference type="ARBA" id="ARBA00022664"/>
    </source>
</evidence>
<evidence type="ECO:0000259" key="10">
    <source>
        <dbReference type="Pfam" id="PF23726"/>
    </source>
</evidence>
<dbReference type="GO" id="GO:0006397">
    <property type="term" value="P:mRNA processing"/>
    <property type="evidence" value="ECO:0007669"/>
    <property type="project" value="UniProtKB-KW"/>
</dbReference>
<evidence type="ECO:0000256" key="4">
    <source>
        <dbReference type="ARBA" id="ARBA00023187"/>
    </source>
</evidence>
<accession>A0A1I7RY78</accession>
<dbReference type="AlphaFoldDB" id="A0A1I7RY78"/>
<evidence type="ECO:0000256" key="3">
    <source>
        <dbReference type="ARBA" id="ARBA00022728"/>
    </source>
</evidence>
<dbReference type="GO" id="GO:0005681">
    <property type="term" value="C:spliceosomal complex"/>
    <property type="evidence" value="ECO:0007669"/>
    <property type="project" value="UniProtKB-KW"/>
</dbReference>
<reference evidence="11" key="2">
    <citation type="submission" date="2020-09" db="EMBL/GenBank/DDBJ databases">
        <authorList>
            <person name="Kikuchi T."/>
        </authorList>
    </citation>
    <scope>NUCLEOTIDE SEQUENCE</scope>
    <source>
        <strain evidence="11">Ka4C1</strain>
    </source>
</reference>
<dbReference type="Proteomes" id="UP000582659">
    <property type="component" value="Unassembled WGS sequence"/>
</dbReference>
<protein>
    <submittedName>
        <fullName evidence="11">(pine wood nematode) hypothetical protein</fullName>
    </submittedName>
</protein>
<feature type="domain" description="RSE1/DDB1/CPSF1 first beta-propeller" evidence="9">
    <location>
        <begin position="13"/>
        <end position="402"/>
    </location>
</feature>
<evidence type="ECO:0000313" key="14">
    <source>
        <dbReference type="WBParaSite" id="BXY_0569500.1"/>
    </source>
</evidence>
<feature type="domain" description="RSE1/DDB1/CPSF1 second beta-propeller" evidence="10">
    <location>
        <begin position="447"/>
        <end position="759"/>
    </location>
</feature>
<keyword evidence="3" id="KW-0747">Spliceosome</keyword>
<dbReference type="FunFam" id="2.130.10.10:FF:001143">
    <property type="entry name" value="Pre-mRNA-splicing factor rse-1, putative"/>
    <property type="match status" value="1"/>
</dbReference>
<sequence length="980" mass="108487">MLLYNITLQNNTSINSAVHGCFAGNHKTQEICVARGTALQLVQCDNKQGKMSVVCSHDVFGIIRSLLAFRLTGSSKDYIVVGTDSGRIVVLEYNGDKKCFERVHQETYGKTGVRRVVAGQYLAVDPKGRAVLIGAVEKQKLVYIMNRDAHANLTISSPLEANKNSNICFAVTGIDVGFENPTFACLEADYEDADHDHTGEAVKKTKQTLTFYELDLGLNHVVRKYAEPLKEFGNHLISVPGGNDGPSGVICCCEGFLVYKNLGDQPDVICSIPRRRNELDDSGKAMLIIASATHKTKSLFFFIVQTENGDLFKVNIVSEGDVVTEMRIKYFDTVPPANSLCILRSGFLFVASEFGNHHLYQIARLGDNDGQPEFSSKVPLSEGEAHFYDCQPLQNLILVDQMDNLCPVVKTKVEDMVNDGAPQLYALCGRGPRSTLRMLRNGLEVLEMAVSELPANPTGVWTVKKNVDDPFHSQIVVSFVNATLVLGIGETVEEISDSGFLSTSPTLSCGLIGDDSTIQVYPNGIRHIKPDKRINEWRTPARRVITKCALNRRQVVISLNGGEIVYFELDVSNQLREYSERREMTSEVLCLGMADVPDGELRSRFLCVGLADRTVRVISLDPADCLAPLSMENLPSEPESLMIMETTAEGSNSSVLHLNVGLQNGCLLRITLDQVTGDLSDNRTRYLGAKPVKVFPVRIQGKDALFACSSRAWLFYNYQSRFHLTPLSYMPLEYAACFSSEQCVEGIVAITERALRILALEKLGTVFNQMKFPLKYTPRRFVCHKPSGNVIIIETDHAAFTEKAKRRRREELAKEVRKLAQSDEEREMAEEMANQLTNYEPDESTFGAPSAHPGAWASAVRMVSAKNGATICNYELPEGEAAFSVELVQFRSQGDATFVLVGCGVGLQLRPRKHAGGCIYTFLLSAKGHRFDFIHRTPTNEVVNAIHDFRGLALAGIGNRLRLFDFGKRKLLAKCENKVG</sequence>
<dbReference type="eggNOG" id="KOG1898">
    <property type="taxonomic scope" value="Eukaryota"/>
</dbReference>
<dbReference type="InterPro" id="IPR058543">
    <property type="entry name" value="Beta-prop_RSE1/DDB1/CPSF1_2nd"/>
</dbReference>
<dbReference type="Pfam" id="PF23726">
    <property type="entry name" value="Beta-prop_RSE1_2nd"/>
    <property type="match status" value="1"/>
</dbReference>
<evidence type="ECO:0000259" key="9">
    <source>
        <dbReference type="Pfam" id="PF10433"/>
    </source>
</evidence>
<comment type="subcellular location">
    <subcellularLocation>
        <location evidence="1">Nucleus</location>
    </subcellularLocation>
</comment>
<organism evidence="12 14">
    <name type="scientific">Bursaphelenchus xylophilus</name>
    <name type="common">Pinewood nematode worm</name>
    <name type="synonym">Aphelenchoides xylophilus</name>
    <dbReference type="NCBI Taxonomy" id="6326"/>
    <lineage>
        <taxon>Eukaryota</taxon>
        <taxon>Metazoa</taxon>
        <taxon>Ecdysozoa</taxon>
        <taxon>Nematoda</taxon>
        <taxon>Chromadorea</taxon>
        <taxon>Rhabditida</taxon>
        <taxon>Tylenchina</taxon>
        <taxon>Tylenchomorpha</taxon>
        <taxon>Aphelenchoidea</taxon>
        <taxon>Aphelenchoididae</taxon>
        <taxon>Bursaphelenchus</taxon>
    </lineage>
</organism>
<reference evidence="14" key="1">
    <citation type="submission" date="2016-11" db="UniProtKB">
        <authorList>
            <consortium name="WormBaseParasite"/>
        </authorList>
    </citation>
    <scope>IDENTIFICATION</scope>
</reference>
<dbReference type="InterPro" id="IPR004871">
    <property type="entry name" value="RSE1/DDB1/CPSF1_C"/>
</dbReference>
<evidence type="ECO:0000313" key="11">
    <source>
        <dbReference type="EMBL" id="CAD5209936.1"/>
    </source>
</evidence>
<dbReference type="EMBL" id="CAJFDI010000001">
    <property type="protein sequence ID" value="CAD5209936.1"/>
    <property type="molecule type" value="Genomic_DNA"/>
</dbReference>
<evidence type="ECO:0000256" key="1">
    <source>
        <dbReference type="ARBA" id="ARBA00004123"/>
    </source>
</evidence>
<evidence type="ECO:0000256" key="6">
    <source>
        <dbReference type="ARBA" id="ARBA00038266"/>
    </source>
</evidence>
<dbReference type="WBParaSite" id="BXY_0569500.1">
    <property type="protein sequence ID" value="BXY_0569500.1"/>
    <property type="gene ID" value="BXY_0569500"/>
</dbReference>
<keyword evidence="13" id="KW-1185">Reference proteome</keyword>
<dbReference type="Pfam" id="PF03178">
    <property type="entry name" value="CPSF_A"/>
    <property type="match status" value="1"/>
</dbReference>
<feature type="domain" description="RSE1/DDB1/CPSF1 C-terminal" evidence="8">
    <location>
        <begin position="857"/>
        <end position="978"/>
    </location>
</feature>
<evidence type="ECO:0000313" key="13">
    <source>
        <dbReference type="Proteomes" id="UP000659654"/>
    </source>
</evidence>
<feature type="coiled-coil region" evidence="7">
    <location>
        <begin position="812"/>
        <end position="839"/>
    </location>
</feature>
<dbReference type="InterPro" id="IPR015943">
    <property type="entry name" value="WD40/YVTN_repeat-like_dom_sf"/>
</dbReference>
<dbReference type="Proteomes" id="UP000095284">
    <property type="component" value="Unplaced"/>
</dbReference>
<dbReference type="InterPro" id="IPR018846">
    <property type="entry name" value="Beta-prop_RSE1/DDB1/CPSF1_1st"/>
</dbReference>
<keyword evidence="2" id="KW-0507">mRNA processing</keyword>
<dbReference type="InterPro" id="IPR050358">
    <property type="entry name" value="RSE1/DDB1/CFT1"/>
</dbReference>
<evidence type="ECO:0000256" key="5">
    <source>
        <dbReference type="ARBA" id="ARBA00023242"/>
    </source>
</evidence>
<dbReference type="EMBL" id="CAJFCV020000001">
    <property type="protein sequence ID" value="CAG9085404.1"/>
    <property type="molecule type" value="Genomic_DNA"/>
</dbReference>
<evidence type="ECO:0000313" key="12">
    <source>
        <dbReference type="Proteomes" id="UP000095284"/>
    </source>
</evidence>
<name>A0A1I7RY78_BURXY</name>
<dbReference type="GO" id="GO:0008380">
    <property type="term" value="P:RNA splicing"/>
    <property type="evidence" value="ECO:0007669"/>
    <property type="project" value="UniProtKB-KW"/>
</dbReference>
<proteinExistence type="inferred from homology"/>
<evidence type="ECO:0000256" key="7">
    <source>
        <dbReference type="SAM" id="Coils"/>
    </source>
</evidence>
<dbReference type="Proteomes" id="UP000659654">
    <property type="component" value="Unassembled WGS sequence"/>
</dbReference>
<dbReference type="GO" id="GO:0003676">
    <property type="term" value="F:nucleic acid binding"/>
    <property type="evidence" value="ECO:0007669"/>
    <property type="project" value="InterPro"/>
</dbReference>
<dbReference type="FunFam" id="2.130.10.10:FF:000031">
    <property type="entry name" value="Splicing factor 3b subunit 3"/>
    <property type="match status" value="1"/>
</dbReference>
<dbReference type="OrthoDB" id="436637at2759"/>
<comment type="similarity">
    <text evidence="6">Belongs to the RSE1 family.</text>
</comment>
<dbReference type="Gene3D" id="2.130.10.10">
    <property type="entry name" value="YVTN repeat-like/Quinoprotein amine dehydrogenase"/>
    <property type="match status" value="3"/>
</dbReference>
<keyword evidence="4" id="KW-0508">mRNA splicing</keyword>
<dbReference type="Pfam" id="PF10433">
    <property type="entry name" value="Beta-prop_RSE1_1st"/>
    <property type="match status" value="1"/>
</dbReference>
<dbReference type="SMR" id="A0A1I7RY78"/>